<dbReference type="KEGG" id="sphc:CVN68_03100"/>
<dbReference type="OrthoDB" id="9806005at2"/>
<organism evidence="1 2">
    <name type="scientific">Sphingomonas psychrotolerans</name>
    <dbReference type="NCBI Taxonomy" id="1327635"/>
    <lineage>
        <taxon>Bacteria</taxon>
        <taxon>Pseudomonadati</taxon>
        <taxon>Pseudomonadota</taxon>
        <taxon>Alphaproteobacteria</taxon>
        <taxon>Sphingomonadales</taxon>
        <taxon>Sphingomonadaceae</taxon>
        <taxon>Sphingomonas</taxon>
    </lineage>
</organism>
<protein>
    <submittedName>
        <fullName evidence="1">GNAT family N-acetyltransferase</fullName>
    </submittedName>
</protein>
<gene>
    <name evidence="1" type="ORF">CVN68_03100</name>
</gene>
<dbReference type="PANTHER" id="PTHR41368:SF1">
    <property type="entry name" value="PROTEIN YGHO"/>
    <property type="match status" value="1"/>
</dbReference>
<evidence type="ECO:0000313" key="2">
    <source>
        <dbReference type="Proteomes" id="UP000229081"/>
    </source>
</evidence>
<name>A0A2K8MB30_9SPHN</name>
<dbReference type="InterPro" id="IPR016181">
    <property type="entry name" value="Acyl_CoA_acyltransferase"/>
</dbReference>
<keyword evidence="2" id="KW-1185">Reference proteome</keyword>
<dbReference type="RefSeq" id="WP_100280906.1">
    <property type="nucleotide sequence ID" value="NZ_CP024923.1"/>
</dbReference>
<dbReference type="AlphaFoldDB" id="A0A2K8MB30"/>
<sequence>MTVELRQGDVAAFFDAPFNAYDQADGYVSPLRTDIVRMLDPVRNPLWTTGTPFAFWTAHRAGRPIGRVIAHVHRQSNARHGTERAQFGFFDCADDTEAARILLDAATDFTRTHGQNELVGNFNLTAMQQAGVMTGGFGARAYTDMIVNPPHVPRLLEANGFARFFPMQTFELDLAAEGDFAARPIDAAAGFSFAPIARGSFAARMEEARLVLNDGFAGNPMFVPLTADEFRFQAGEMMSILDPRLSSVLMHGDRPVGAIICIPDLNGFLAATRSRIGLATPFHYLRYRLRRRRAVIIFYSVVSDMHGQGLMGAMLARTVAALRVAGYTKLGITWIADGNAASLRQMERLGATPLHRLHLFRKAIA</sequence>
<accession>A0A2K8MB30</accession>
<dbReference type="EMBL" id="CP024923">
    <property type="protein sequence ID" value="ATY31095.1"/>
    <property type="molecule type" value="Genomic_DNA"/>
</dbReference>
<dbReference type="SUPFAM" id="SSF55729">
    <property type="entry name" value="Acyl-CoA N-acyltransferases (Nat)"/>
    <property type="match status" value="1"/>
</dbReference>
<dbReference type="InterPro" id="IPR039968">
    <property type="entry name" value="BcerS-like"/>
</dbReference>
<dbReference type="Gene3D" id="3.40.630.30">
    <property type="match status" value="1"/>
</dbReference>
<reference evidence="1 2" key="1">
    <citation type="submission" date="2017-11" db="EMBL/GenBank/DDBJ databases">
        <title>Complete genome sequence of Sphingomonas sp. Strain Cra20, a psychrotolerant potential plant growth promoting rhizobacteria.</title>
        <authorList>
            <person name="Luo Y."/>
        </authorList>
    </citation>
    <scope>NUCLEOTIDE SEQUENCE [LARGE SCALE GENOMIC DNA]</scope>
    <source>
        <strain evidence="1 2">Cra20</strain>
    </source>
</reference>
<keyword evidence="1" id="KW-0808">Transferase</keyword>
<dbReference type="GO" id="GO:0016740">
    <property type="term" value="F:transferase activity"/>
    <property type="evidence" value="ECO:0007669"/>
    <property type="project" value="UniProtKB-KW"/>
</dbReference>
<dbReference type="PANTHER" id="PTHR41368">
    <property type="entry name" value="PROTEIN YGHO"/>
    <property type="match status" value="1"/>
</dbReference>
<evidence type="ECO:0000313" key="1">
    <source>
        <dbReference type="EMBL" id="ATY31095.1"/>
    </source>
</evidence>
<proteinExistence type="predicted"/>
<dbReference type="Proteomes" id="UP000229081">
    <property type="component" value="Chromosome"/>
</dbReference>